<keyword evidence="2" id="KW-1185">Reference proteome</keyword>
<sequence length="192" mass="22000">MLTYIYMIRHADSPYIHGQEETRGLSEKGWQDAQRVAEILQAEQIDVFISSAYARAIQTMEAAAKQTNQEIKLEPGFHEREIGAWGVAFEHFVQAVEYVFANREFAFSGGESNAVAGERGIAALQEVLDHHRGKKVAIGIHGNIMTIIMNHYDPSYDFSFWKKSSMPDIYKLSFKEDQLIQVERLWNDNDKQ</sequence>
<dbReference type="RefSeq" id="WP_106841141.1">
    <property type="nucleotide sequence ID" value="NZ_JBCNIW010000047.1"/>
</dbReference>
<evidence type="ECO:0000313" key="1">
    <source>
        <dbReference type="EMBL" id="PSJ89291.1"/>
    </source>
</evidence>
<dbReference type="GO" id="GO:0016791">
    <property type="term" value="F:phosphatase activity"/>
    <property type="evidence" value="ECO:0007669"/>
    <property type="project" value="TreeGrafter"/>
</dbReference>
<dbReference type="Proteomes" id="UP000240419">
    <property type="component" value="Unassembled WGS sequence"/>
</dbReference>
<dbReference type="InterPro" id="IPR050275">
    <property type="entry name" value="PGM_Phosphatase"/>
</dbReference>
<organism evidence="1 2">
    <name type="scientific">Brevibacillus fortis</name>
    <dbReference type="NCBI Taxonomy" id="2126352"/>
    <lineage>
        <taxon>Bacteria</taxon>
        <taxon>Bacillati</taxon>
        <taxon>Bacillota</taxon>
        <taxon>Bacilli</taxon>
        <taxon>Bacillales</taxon>
        <taxon>Paenibacillaceae</taxon>
        <taxon>Brevibacillus</taxon>
    </lineage>
</organism>
<gene>
    <name evidence="1" type="ORF">C7R93_23745</name>
</gene>
<dbReference type="SUPFAM" id="SSF53254">
    <property type="entry name" value="Phosphoglycerate mutase-like"/>
    <property type="match status" value="1"/>
</dbReference>
<dbReference type="EMBL" id="PXZM01000040">
    <property type="protein sequence ID" value="PSJ89291.1"/>
    <property type="molecule type" value="Genomic_DNA"/>
</dbReference>
<accession>A0A2P7UQN6</accession>
<dbReference type="Gene3D" id="3.40.50.1240">
    <property type="entry name" value="Phosphoglycerate mutase-like"/>
    <property type="match status" value="1"/>
</dbReference>
<dbReference type="InterPro" id="IPR029033">
    <property type="entry name" value="His_PPase_superfam"/>
</dbReference>
<evidence type="ECO:0000313" key="2">
    <source>
        <dbReference type="Proteomes" id="UP000240419"/>
    </source>
</evidence>
<dbReference type="Pfam" id="PF00300">
    <property type="entry name" value="His_Phos_1"/>
    <property type="match status" value="1"/>
</dbReference>
<dbReference type="PANTHER" id="PTHR48100">
    <property type="entry name" value="BROAD-SPECIFICITY PHOSPHATASE YOR283W-RELATED"/>
    <property type="match status" value="1"/>
</dbReference>
<protein>
    <submittedName>
        <fullName evidence="1">Histidine phosphatase family protein</fullName>
    </submittedName>
</protein>
<proteinExistence type="predicted"/>
<dbReference type="PANTHER" id="PTHR48100:SF59">
    <property type="entry name" value="ADENOSYLCOBALAMIN_ALPHA-RIBAZOLE PHOSPHATASE"/>
    <property type="match status" value="1"/>
</dbReference>
<dbReference type="OrthoDB" id="2185101at2"/>
<comment type="caution">
    <text evidence="1">The sequence shown here is derived from an EMBL/GenBank/DDBJ whole genome shotgun (WGS) entry which is preliminary data.</text>
</comment>
<dbReference type="CDD" id="cd07040">
    <property type="entry name" value="HP"/>
    <property type="match status" value="1"/>
</dbReference>
<dbReference type="InterPro" id="IPR013078">
    <property type="entry name" value="His_Pase_superF_clade-1"/>
</dbReference>
<name>A0A2P7UQN6_9BACL</name>
<reference evidence="1 2" key="1">
    <citation type="submission" date="2018-03" db="EMBL/GenBank/DDBJ databases">
        <title>Brevisbacillus phylogenomics.</title>
        <authorList>
            <person name="Dunlap C."/>
        </authorList>
    </citation>
    <scope>NUCLEOTIDE SEQUENCE [LARGE SCALE GENOMIC DNA]</scope>
    <source>
        <strain evidence="1 2">NRRL NRS-1210</strain>
    </source>
</reference>
<dbReference type="SMART" id="SM00855">
    <property type="entry name" value="PGAM"/>
    <property type="match status" value="1"/>
</dbReference>
<dbReference type="AlphaFoldDB" id="A0A2P7UQN6"/>
<dbReference type="GO" id="GO:0005737">
    <property type="term" value="C:cytoplasm"/>
    <property type="evidence" value="ECO:0007669"/>
    <property type="project" value="TreeGrafter"/>
</dbReference>